<keyword evidence="2" id="KW-1185">Reference proteome</keyword>
<accession>A0A2H3B2V2</accession>
<proteinExistence type="predicted"/>
<sequence>MASLVIPVYCDEQLTMAVPVRRHCVSSPDVSYTVYVCGYIVSPSPPVLGKPRHLHVPVPVQTEGDTPTVVHPLLRQNRGELMMEQGIARGLSSIHVLGHEGARGRGGDDAPLPLLAIAHPMLPWPIIIQTSITESELQLPTSSRGYRTLCKHLSP</sequence>
<reference evidence="2" key="1">
    <citation type="journal article" date="2017" name="Nat. Ecol. Evol.">
        <title>Genome expansion and lineage-specific genetic innovations in the forest pathogenic fungi Armillaria.</title>
        <authorList>
            <person name="Sipos G."/>
            <person name="Prasanna A.N."/>
            <person name="Walter M.C."/>
            <person name="O'Connor E."/>
            <person name="Balint B."/>
            <person name="Krizsan K."/>
            <person name="Kiss B."/>
            <person name="Hess J."/>
            <person name="Varga T."/>
            <person name="Slot J."/>
            <person name="Riley R."/>
            <person name="Boka B."/>
            <person name="Rigling D."/>
            <person name="Barry K."/>
            <person name="Lee J."/>
            <person name="Mihaltcheva S."/>
            <person name="LaButti K."/>
            <person name="Lipzen A."/>
            <person name="Waldron R."/>
            <person name="Moloney N.M."/>
            <person name="Sperisen C."/>
            <person name="Kredics L."/>
            <person name="Vagvoelgyi C."/>
            <person name="Patrignani A."/>
            <person name="Fitzpatrick D."/>
            <person name="Nagy I."/>
            <person name="Doyle S."/>
            <person name="Anderson J.B."/>
            <person name="Grigoriev I.V."/>
            <person name="Gueldener U."/>
            <person name="Muensterkoetter M."/>
            <person name="Nagy L.G."/>
        </authorList>
    </citation>
    <scope>NUCLEOTIDE SEQUENCE [LARGE SCALE GENOMIC DNA]</scope>
    <source>
        <strain evidence="2">28-4</strain>
    </source>
</reference>
<protein>
    <submittedName>
        <fullName evidence="1">Uncharacterized protein</fullName>
    </submittedName>
</protein>
<evidence type="ECO:0000313" key="1">
    <source>
        <dbReference type="EMBL" id="PBK65239.1"/>
    </source>
</evidence>
<name>A0A2H3B2V2_9AGAR</name>
<organism evidence="1 2">
    <name type="scientific">Armillaria solidipes</name>
    <dbReference type="NCBI Taxonomy" id="1076256"/>
    <lineage>
        <taxon>Eukaryota</taxon>
        <taxon>Fungi</taxon>
        <taxon>Dikarya</taxon>
        <taxon>Basidiomycota</taxon>
        <taxon>Agaricomycotina</taxon>
        <taxon>Agaricomycetes</taxon>
        <taxon>Agaricomycetidae</taxon>
        <taxon>Agaricales</taxon>
        <taxon>Marasmiineae</taxon>
        <taxon>Physalacriaceae</taxon>
        <taxon>Armillaria</taxon>
    </lineage>
</organism>
<evidence type="ECO:0000313" key="2">
    <source>
        <dbReference type="Proteomes" id="UP000218334"/>
    </source>
</evidence>
<gene>
    <name evidence="1" type="ORF">ARMSODRAFT_1022366</name>
</gene>
<dbReference type="AlphaFoldDB" id="A0A2H3B2V2"/>
<dbReference type="Proteomes" id="UP000218334">
    <property type="component" value="Unassembled WGS sequence"/>
</dbReference>
<dbReference type="EMBL" id="KZ293446">
    <property type="protein sequence ID" value="PBK65239.1"/>
    <property type="molecule type" value="Genomic_DNA"/>
</dbReference>